<reference evidence="8 9" key="1">
    <citation type="journal article" date="2021" name="Mar. Drugs">
        <title>Genome Reduction and Secondary Metabolism of the Marine Sponge-Associated Cyanobacterium Leptothoe.</title>
        <authorList>
            <person name="Konstantinou D."/>
            <person name="Popin R.V."/>
            <person name="Fewer D.P."/>
            <person name="Sivonen K."/>
            <person name="Gkelis S."/>
        </authorList>
    </citation>
    <scope>NUCLEOTIDE SEQUENCE [LARGE SCALE GENOMIC DNA]</scope>
    <source>
        <strain evidence="8 9">TAU-MAC 1615</strain>
    </source>
</reference>
<keyword evidence="4 6" id="KW-0443">Lipid metabolism</keyword>
<dbReference type="InterPro" id="IPR037157">
    <property type="entry name" value="Acetyltransf_C_sf"/>
</dbReference>
<dbReference type="PIRSF" id="PIRSF000456">
    <property type="entry name" value="UDP-GlcNAc_acltr"/>
    <property type="match status" value="1"/>
</dbReference>
<dbReference type="Proteomes" id="UP001196661">
    <property type="component" value="Unassembled WGS sequence"/>
</dbReference>
<evidence type="ECO:0000313" key="8">
    <source>
        <dbReference type="EMBL" id="MBT9312636.1"/>
    </source>
</evidence>
<evidence type="ECO:0000256" key="1">
    <source>
        <dbReference type="ARBA" id="ARBA00022516"/>
    </source>
</evidence>
<evidence type="ECO:0000259" key="7">
    <source>
        <dbReference type="Pfam" id="PF13720"/>
    </source>
</evidence>
<gene>
    <name evidence="6 8" type="primary">lpxA</name>
    <name evidence="8" type="ORF">IXB28_10500</name>
</gene>
<dbReference type="Gene3D" id="2.160.10.10">
    <property type="entry name" value="Hexapeptide repeat proteins"/>
    <property type="match status" value="1"/>
</dbReference>
<keyword evidence="6" id="KW-0963">Cytoplasm</keyword>
<comment type="caution">
    <text evidence="8">The sequence shown here is derived from an EMBL/GenBank/DDBJ whole genome shotgun (WGS) entry which is preliminary data.</text>
</comment>
<dbReference type="PANTHER" id="PTHR43480:SF1">
    <property type="entry name" value="ACYL-[ACYL-CARRIER-PROTEIN]--UDP-N-ACETYLGLUCOSAMINE O-ACYLTRANSFERASE, MITOCHONDRIAL-RELATED"/>
    <property type="match status" value="1"/>
</dbReference>
<dbReference type="Pfam" id="PF13720">
    <property type="entry name" value="Acetyltransf_11"/>
    <property type="match status" value="1"/>
</dbReference>
<dbReference type="SUPFAM" id="SSF51161">
    <property type="entry name" value="Trimeric LpxA-like enzymes"/>
    <property type="match status" value="1"/>
</dbReference>
<keyword evidence="9" id="KW-1185">Reference proteome</keyword>
<evidence type="ECO:0000256" key="6">
    <source>
        <dbReference type="HAMAP-Rule" id="MF_00387"/>
    </source>
</evidence>
<evidence type="ECO:0000256" key="4">
    <source>
        <dbReference type="ARBA" id="ARBA00023098"/>
    </source>
</evidence>
<proteinExistence type="inferred from homology"/>
<dbReference type="CDD" id="cd03351">
    <property type="entry name" value="LbH_UDP-GlcNAc_AT"/>
    <property type="match status" value="1"/>
</dbReference>
<keyword evidence="6" id="KW-0677">Repeat</keyword>
<evidence type="ECO:0000256" key="5">
    <source>
        <dbReference type="ARBA" id="ARBA00023315"/>
    </source>
</evidence>
<dbReference type="InterPro" id="IPR001451">
    <property type="entry name" value="Hexapep"/>
</dbReference>
<dbReference type="PANTHER" id="PTHR43480">
    <property type="entry name" value="ACYL-[ACYL-CARRIER-PROTEIN]--UDP-N-ACETYLGLUCOSAMINE O-ACYLTRANSFERASE"/>
    <property type="match status" value="1"/>
</dbReference>
<dbReference type="NCBIfam" id="TIGR01852">
    <property type="entry name" value="lipid_A_lpxA"/>
    <property type="match status" value="1"/>
</dbReference>
<dbReference type="RefSeq" id="WP_215618528.1">
    <property type="nucleotide sequence ID" value="NZ_JADOER010000009.1"/>
</dbReference>
<dbReference type="NCBIfam" id="NF003657">
    <property type="entry name" value="PRK05289.1"/>
    <property type="match status" value="1"/>
</dbReference>
<name>A0ABS5Y4B7_9CYAN</name>
<feature type="domain" description="UDP N-acetylglucosamine O-acyltransferase C-terminal" evidence="7">
    <location>
        <begin position="178"/>
        <end position="265"/>
    </location>
</feature>
<dbReference type="Gene3D" id="1.20.1180.10">
    <property type="entry name" value="Udp N-acetylglucosamine O-acyltransferase, C-terminal domain"/>
    <property type="match status" value="1"/>
</dbReference>
<dbReference type="EMBL" id="JADOER010000009">
    <property type="protein sequence ID" value="MBT9312636.1"/>
    <property type="molecule type" value="Genomic_DNA"/>
</dbReference>
<comment type="catalytic activity">
    <reaction evidence="6">
        <text>a (3R)-hydroxyacyl-[ACP] + UDP-N-acetyl-alpha-D-glucosamine = a UDP-3-O-[(3R)-3-hydroxyacyl]-N-acetyl-alpha-D-glucosamine + holo-[ACP]</text>
        <dbReference type="Rhea" id="RHEA:67812"/>
        <dbReference type="Rhea" id="RHEA-COMP:9685"/>
        <dbReference type="Rhea" id="RHEA-COMP:9945"/>
        <dbReference type="ChEBI" id="CHEBI:57705"/>
        <dbReference type="ChEBI" id="CHEBI:64479"/>
        <dbReference type="ChEBI" id="CHEBI:78827"/>
        <dbReference type="ChEBI" id="CHEBI:173225"/>
        <dbReference type="EC" id="2.3.1.129"/>
    </reaction>
</comment>
<dbReference type="InterPro" id="IPR010137">
    <property type="entry name" value="Lipid_A_LpxA"/>
</dbReference>
<keyword evidence="2 6" id="KW-0441">Lipid A biosynthesis</keyword>
<sequence length="275" mass="30087">MLPTALIHPTAVIHPRAQVHPSVKVGPYAVIGEKVSVGKDSEIGSHVVLDGHTEIGKRNRIFTGAAIGLEPQDLKYDGSESLVSIGDDNNLREYVTINRPTRFGEITRLGHGNLLMAYAHVAHNCVIQDNVIIANSVALAGHVHIESNVRISGLVGIHQFVHIGRHAMIGGMSRIERDAPPYMMIEGNPSRVRGLNQVGLKRSGIGDLESGRVYTGLKQAYRLLYRSGLTFSEALDKLESVANNEYVQHLHRFLVASQQPGRRGVIPGRHVPSRH</sequence>
<evidence type="ECO:0000313" key="9">
    <source>
        <dbReference type="Proteomes" id="UP001196661"/>
    </source>
</evidence>
<evidence type="ECO:0000256" key="3">
    <source>
        <dbReference type="ARBA" id="ARBA00022679"/>
    </source>
</evidence>
<organism evidence="8 9">
    <name type="scientific">Leptothoe kymatousa TAU-MAC 1615</name>
    <dbReference type="NCBI Taxonomy" id="2364775"/>
    <lineage>
        <taxon>Bacteria</taxon>
        <taxon>Bacillati</taxon>
        <taxon>Cyanobacteriota</taxon>
        <taxon>Cyanophyceae</taxon>
        <taxon>Nodosilineales</taxon>
        <taxon>Cymatolegaceae</taxon>
        <taxon>Leptothoe</taxon>
        <taxon>Leptothoe kymatousa</taxon>
    </lineage>
</organism>
<dbReference type="InterPro" id="IPR029098">
    <property type="entry name" value="Acetyltransf_C"/>
</dbReference>
<accession>A0ABS5Y4B7</accession>
<evidence type="ECO:0000256" key="2">
    <source>
        <dbReference type="ARBA" id="ARBA00022556"/>
    </source>
</evidence>
<comment type="subunit">
    <text evidence="6">Homotrimer.</text>
</comment>
<dbReference type="GO" id="GO:0008780">
    <property type="term" value="F:acyl-[acyl-carrier-protein]-UDP-N-acetylglucosamine O-acyltransferase activity"/>
    <property type="evidence" value="ECO:0007669"/>
    <property type="project" value="UniProtKB-EC"/>
</dbReference>
<dbReference type="Pfam" id="PF00132">
    <property type="entry name" value="Hexapep"/>
    <property type="match status" value="1"/>
</dbReference>
<protein>
    <recommendedName>
        <fullName evidence="6">Acyl-[acyl-carrier-protein]--UDP-N-acetylglucosamine O-acyltransferase</fullName>
        <shortName evidence="6">UDP-N-acetylglucosamine acyltransferase</shortName>
        <ecNumber evidence="6">2.3.1.129</ecNumber>
    </recommendedName>
</protein>
<keyword evidence="3 6" id="KW-0808">Transferase</keyword>
<keyword evidence="1 6" id="KW-0444">Lipid biosynthesis</keyword>
<comment type="subcellular location">
    <subcellularLocation>
        <location evidence="6">Cytoplasm</location>
    </subcellularLocation>
</comment>
<comment type="function">
    <text evidence="6">Involved in the biosynthesis of lipid A, a phosphorylated glycolipid that anchors the lipopolysaccharide to the outer membrane of the cell.</text>
</comment>
<dbReference type="EC" id="2.3.1.129" evidence="6"/>
<comment type="pathway">
    <text evidence="6">Glycolipid biosynthesis; lipid IV(A) biosynthesis; lipid IV(A) from (3R)-3-hydroxytetradecanoyl-[acyl-carrier-protein] and UDP-N-acetyl-alpha-D-glucosamine: step 1/6.</text>
</comment>
<dbReference type="InterPro" id="IPR011004">
    <property type="entry name" value="Trimer_LpxA-like_sf"/>
</dbReference>
<keyword evidence="5 6" id="KW-0012">Acyltransferase</keyword>
<comment type="similarity">
    <text evidence="6">Belongs to the transferase hexapeptide repeat family. LpxA subfamily.</text>
</comment>
<dbReference type="HAMAP" id="MF_00387">
    <property type="entry name" value="LpxA"/>
    <property type="match status" value="1"/>
</dbReference>